<evidence type="ECO:0000313" key="2">
    <source>
        <dbReference type="EMBL" id="MXP46626.1"/>
    </source>
</evidence>
<dbReference type="RefSeq" id="WP_160729839.1">
    <property type="nucleotide sequence ID" value="NZ_WTYP01000001.1"/>
</dbReference>
<gene>
    <name evidence="2" type="ORF">GRI43_04355</name>
</gene>
<feature type="chain" id="PRO_5026192126" description="Integron" evidence="1">
    <location>
        <begin position="24"/>
        <end position="140"/>
    </location>
</feature>
<keyword evidence="1" id="KW-0732">Signal</keyword>
<name>A0A6I4V0K9_9SPHN</name>
<dbReference type="AlphaFoldDB" id="A0A6I4V0K9"/>
<comment type="caution">
    <text evidence="2">The sequence shown here is derived from an EMBL/GenBank/DDBJ whole genome shotgun (WGS) entry which is preliminary data.</text>
</comment>
<evidence type="ECO:0008006" key="4">
    <source>
        <dbReference type="Google" id="ProtNLM"/>
    </source>
</evidence>
<protein>
    <recommendedName>
        <fullName evidence="4">Integron</fullName>
    </recommendedName>
</protein>
<dbReference type="Proteomes" id="UP000471435">
    <property type="component" value="Unassembled WGS sequence"/>
</dbReference>
<sequence length="140" mass="14816">MSGTALLAIAASLSVMVPGGAQADRNADEGRAPFIGLEGPATDACPGIGRIALFEAKKGDFMRVYTDANEVAPVKDKLPLSTLVWLCEADEGWQGIVYPMPDNQDLGDCRVSAALPTPEPYNGPCQYGWVEAKYIELVAG</sequence>
<accession>A0A6I4V0K9</accession>
<evidence type="ECO:0000313" key="3">
    <source>
        <dbReference type="Proteomes" id="UP000471435"/>
    </source>
</evidence>
<dbReference type="OrthoDB" id="9816009at2"/>
<organism evidence="2 3">
    <name type="scientific">Pontixanthobacter luteolus</name>
    <dbReference type="NCBI Taxonomy" id="295089"/>
    <lineage>
        <taxon>Bacteria</taxon>
        <taxon>Pseudomonadati</taxon>
        <taxon>Pseudomonadota</taxon>
        <taxon>Alphaproteobacteria</taxon>
        <taxon>Sphingomonadales</taxon>
        <taxon>Erythrobacteraceae</taxon>
        <taxon>Pontixanthobacter</taxon>
    </lineage>
</organism>
<feature type="signal peptide" evidence="1">
    <location>
        <begin position="1"/>
        <end position="23"/>
    </location>
</feature>
<proteinExistence type="predicted"/>
<reference evidence="2 3" key="1">
    <citation type="submission" date="2019-12" db="EMBL/GenBank/DDBJ databases">
        <title>Genomic-based taxomic classification of the family Erythrobacteraceae.</title>
        <authorList>
            <person name="Xu L."/>
        </authorList>
    </citation>
    <scope>NUCLEOTIDE SEQUENCE [LARGE SCALE GENOMIC DNA]</scope>
    <source>
        <strain evidence="2 3">SW-109</strain>
    </source>
</reference>
<keyword evidence="3" id="KW-1185">Reference proteome</keyword>
<dbReference type="EMBL" id="WTYP01000001">
    <property type="protein sequence ID" value="MXP46626.1"/>
    <property type="molecule type" value="Genomic_DNA"/>
</dbReference>
<evidence type="ECO:0000256" key="1">
    <source>
        <dbReference type="SAM" id="SignalP"/>
    </source>
</evidence>